<dbReference type="Proteomes" id="UP000241507">
    <property type="component" value="Chromosome"/>
</dbReference>
<dbReference type="RefSeq" id="WP_107012749.1">
    <property type="nucleotide sequence ID" value="NZ_CP028136.1"/>
</dbReference>
<feature type="signal peptide" evidence="1">
    <location>
        <begin position="1"/>
        <end position="21"/>
    </location>
</feature>
<dbReference type="NCBIfam" id="TIGR03519">
    <property type="entry name" value="T9SS_PorP_fam"/>
    <property type="match status" value="1"/>
</dbReference>
<dbReference type="AlphaFoldDB" id="A0A2R3Z6X0"/>
<dbReference type="Pfam" id="PF11751">
    <property type="entry name" value="PorP_SprF"/>
    <property type="match status" value="1"/>
</dbReference>
<keyword evidence="3" id="KW-1185">Reference proteome</keyword>
<dbReference type="EMBL" id="CP028136">
    <property type="protein sequence ID" value="AVR45974.1"/>
    <property type="molecule type" value="Genomic_DNA"/>
</dbReference>
<dbReference type="KEGG" id="grs:C7S20_12320"/>
<evidence type="ECO:0000256" key="1">
    <source>
        <dbReference type="SAM" id="SignalP"/>
    </source>
</evidence>
<evidence type="ECO:0000313" key="2">
    <source>
        <dbReference type="EMBL" id="AVR45974.1"/>
    </source>
</evidence>
<feature type="chain" id="PRO_5015316428" description="Type IX secretion system membrane protein PorP/SprF" evidence="1">
    <location>
        <begin position="22"/>
        <end position="311"/>
    </location>
</feature>
<proteinExistence type="predicted"/>
<accession>A0A2R3Z6X0</accession>
<name>A0A2R3Z6X0_9FLAO</name>
<dbReference type="InterPro" id="IPR019861">
    <property type="entry name" value="PorP/SprF_Bacteroidetes"/>
</dbReference>
<gene>
    <name evidence="2" type="ORF">C7S20_12320</name>
</gene>
<sequence length="311" mass="35164">MKKILILLIIGSLGSISEVFAQQDPQYTQYMYNTEIINPAYAGSREALSFAGLYRSQWVGLDGAPDTFTFSVHSPIKIKNVGLGLSLVHDEIGPSQETYANIDYSYTIWTSAYGRLAFGLKTGFNVVNIDYSKLNVAQEGDIFDNNINNRIRLQIGTGIYYYTDKFYVGLSAPNLIESKYFDEESLGNPDAYVFSREKIHLYLMSGYVFDLSPDVKFKPATLMKAVAGAPLQVDVSANFLIYDKLSLGAAWRWSAALSALVGFQLSDELMLGFAYDQETTELAKYNNGSFEFYLRYEIFKSRERIYTPRFF</sequence>
<evidence type="ECO:0008006" key="4">
    <source>
        <dbReference type="Google" id="ProtNLM"/>
    </source>
</evidence>
<organism evidence="2 3">
    <name type="scientific">Christiangramia fulva</name>
    <dbReference type="NCBI Taxonomy" id="2126553"/>
    <lineage>
        <taxon>Bacteria</taxon>
        <taxon>Pseudomonadati</taxon>
        <taxon>Bacteroidota</taxon>
        <taxon>Flavobacteriia</taxon>
        <taxon>Flavobacteriales</taxon>
        <taxon>Flavobacteriaceae</taxon>
        <taxon>Christiangramia</taxon>
    </lineage>
</organism>
<dbReference type="OrthoDB" id="1114455at2"/>
<reference evidence="3" key="1">
    <citation type="submission" date="2018-03" db="EMBL/GenBank/DDBJ databases">
        <title>Gramella fulva sp. nov., isolated from a dry surface of tidal flat.</title>
        <authorList>
            <person name="Hwang S.H."/>
            <person name="Hwang W.M."/>
            <person name="Kang K."/>
            <person name="Ahn T.-Y."/>
        </authorList>
    </citation>
    <scope>NUCLEOTIDE SEQUENCE [LARGE SCALE GENOMIC DNA]</scope>
    <source>
        <strain evidence="3">SH35</strain>
    </source>
</reference>
<keyword evidence="1" id="KW-0732">Signal</keyword>
<evidence type="ECO:0000313" key="3">
    <source>
        <dbReference type="Proteomes" id="UP000241507"/>
    </source>
</evidence>
<protein>
    <recommendedName>
        <fullName evidence="4">Type IX secretion system membrane protein PorP/SprF</fullName>
    </recommendedName>
</protein>